<evidence type="ECO:0000313" key="3">
    <source>
        <dbReference type="Proteomes" id="UP001321473"/>
    </source>
</evidence>
<reference evidence="2 3" key="1">
    <citation type="journal article" date="2023" name="Arcadia Sci">
        <title>De novo assembly of a long-read Amblyomma americanum tick genome.</title>
        <authorList>
            <person name="Chou S."/>
            <person name="Poskanzer K.E."/>
            <person name="Rollins M."/>
            <person name="Thuy-Boun P.S."/>
        </authorList>
    </citation>
    <scope>NUCLEOTIDE SEQUENCE [LARGE SCALE GENOMIC DNA]</scope>
    <source>
        <strain evidence="2">F_SG_1</strain>
        <tissue evidence="2">Salivary glands</tissue>
    </source>
</reference>
<organism evidence="2 3">
    <name type="scientific">Amblyomma americanum</name>
    <name type="common">Lone star tick</name>
    <dbReference type="NCBI Taxonomy" id="6943"/>
    <lineage>
        <taxon>Eukaryota</taxon>
        <taxon>Metazoa</taxon>
        <taxon>Ecdysozoa</taxon>
        <taxon>Arthropoda</taxon>
        <taxon>Chelicerata</taxon>
        <taxon>Arachnida</taxon>
        <taxon>Acari</taxon>
        <taxon>Parasitiformes</taxon>
        <taxon>Ixodida</taxon>
        <taxon>Ixodoidea</taxon>
        <taxon>Ixodidae</taxon>
        <taxon>Amblyomminae</taxon>
        <taxon>Amblyomma</taxon>
    </lineage>
</organism>
<dbReference type="Proteomes" id="UP001321473">
    <property type="component" value="Unassembled WGS sequence"/>
</dbReference>
<sequence>MLRLRFTMKYVARPMKVPYHVIFLTSTVNFVTMMLNILQAAAYSILIFLVIVIITGSVAFVLFRVNSCTTPGTVQV</sequence>
<evidence type="ECO:0000313" key="2">
    <source>
        <dbReference type="EMBL" id="KAK8763959.1"/>
    </source>
</evidence>
<keyword evidence="1" id="KW-0472">Membrane</keyword>
<name>A0AAQ4DNB9_AMBAM</name>
<gene>
    <name evidence="2" type="ORF">V5799_033431</name>
</gene>
<proteinExistence type="predicted"/>
<comment type="caution">
    <text evidence="2">The sequence shown here is derived from an EMBL/GenBank/DDBJ whole genome shotgun (WGS) entry which is preliminary data.</text>
</comment>
<keyword evidence="1" id="KW-1133">Transmembrane helix</keyword>
<dbReference type="EMBL" id="JARKHS020028825">
    <property type="protein sequence ID" value="KAK8763959.1"/>
    <property type="molecule type" value="Genomic_DNA"/>
</dbReference>
<protein>
    <submittedName>
        <fullName evidence="2">Uncharacterized protein</fullName>
    </submittedName>
</protein>
<accession>A0AAQ4DNB9</accession>
<keyword evidence="1" id="KW-0812">Transmembrane</keyword>
<feature type="transmembrane region" description="Helical" evidence="1">
    <location>
        <begin position="45"/>
        <end position="63"/>
    </location>
</feature>
<feature type="transmembrane region" description="Helical" evidence="1">
    <location>
        <begin position="21"/>
        <end position="39"/>
    </location>
</feature>
<feature type="non-terminal residue" evidence="2">
    <location>
        <position position="76"/>
    </location>
</feature>
<keyword evidence="3" id="KW-1185">Reference proteome</keyword>
<dbReference type="AlphaFoldDB" id="A0AAQ4DNB9"/>
<evidence type="ECO:0000256" key="1">
    <source>
        <dbReference type="SAM" id="Phobius"/>
    </source>
</evidence>